<dbReference type="EMBL" id="BARU01039764">
    <property type="protein sequence ID" value="GAH84740.1"/>
    <property type="molecule type" value="Genomic_DNA"/>
</dbReference>
<sequence>MISQKRFFETLFKDTKGYIEIRTIDKQGKVNQYWYKTEEIGKLVQDLKRPYYLKTNVYFGVCARKEKEGKEKNVCQVNSLWTDIDAKNIKEKGAIKKKIELFIPEPSIIISSGRGYHCYWLLKKPEKIKSQKDIDRLKGHNRGLAEELKADTQAIDLSRVLRVPDTKNLKDPENILTVRIVKSGPE</sequence>
<feature type="non-terminal residue" evidence="1">
    <location>
        <position position="186"/>
    </location>
</feature>
<reference evidence="1" key="1">
    <citation type="journal article" date="2014" name="Front. Microbiol.">
        <title>High frequency of phylogenetically diverse reductive dehalogenase-homologous genes in deep subseafloor sedimentary metagenomes.</title>
        <authorList>
            <person name="Kawai M."/>
            <person name="Futagami T."/>
            <person name="Toyoda A."/>
            <person name="Takaki Y."/>
            <person name="Nishi S."/>
            <person name="Hori S."/>
            <person name="Arai W."/>
            <person name="Tsubouchi T."/>
            <person name="Morono Y."/>
            <person name="Uchiyama I."/>
            <person name="Ito T."/>
            <person name="Fujiyama A."/>
            <person name="Inagaki F."/>
            <person name="Takami H."/>
        </authorList>
    </citation>
    <scope>NUCLEOTIDE SEQUENCE</scope>
    <source>
        <strain evidence="1">Expedition CK06-06</strain>
    </source>
</reference>
<gene>
    <name evidence="1" type="ORF">S03H2_61597</name>
</gene>
<comment type="caution">
    <text evidence="1">The sequence shown here is derived from an EMBL/GenBank/DDBJ whole genome shotgun (WGS) entry which is preliminary data.</text>
</comment>
<protein>
    <recommendedName>
        <fullName evidence="2">RepB-like DNA primase domain-containing protein</fullName>
    </recommendedName>
</protein>
<name>X1JTJ5_9ZZZZ</name>
<accession>X1JTJ5</accession>
<organism evidence="1">
    <name type="scientific">marine sediment metagenome</name>
    <dbReference type="NCBI Taxonomy" id="412755"/>
    <lineage>
        <taxon>unclassified sequences</taxon>
        <taxon>metagenomes</taxon>
        <taxon>ecological metagenomes</taxon>
    </lineage>
</organism>
<evidence type="ECO:0000313" key="1">
    <source>
        <dbReference type="EMBL" id="GAH84740.1"/>
    </source>
</evidence>
<evidence type="ECO:0008006" key="2">
    <source>
        <dbReference type="Google" id="ProtNLM"/>
    </source>
</evidence>
<dbReference type="Gene3D" id="3.30.70.1790">
    <property type="entry name" value="RepB DNA-primase, N-terminal domain"/>
    <property type="match status" value="1"/>
</dbReference>
<dbReference type="AlphaFoldDB" id="X1JTJ5"/>
<proteinExistence type="predicted"/>